<dbReference type="EMBL" id="CAJNOQ010007833">
    <property type="protein sequence ID" value="CAF1180379.1"/>
    <property type="molecule type" value="Genomic_DNA"/>
</dbReference>
<evidence type="ECO:0000313" key="2">
    <source>
        <dbReference type="EMBL" id="CAF3944662.1"/>
    </source>
</evidence>
<dbReference type="Proteomes" id="UP000663829">
    <property type="component" value="Unassembled WGS sequence"/>
</dbReference>
<dbReference type="EMBL" id="CAJOBC010007834">
    <property type="protein sequence ID" value="CAF3944662.1"/>
    <property type="molecule type" value="Genomic_DNA"/>
</dbReference>
<feature type="non-terminal residue" evidence="1">
    <location>
        <position position="258"/>
    </location>
</feature>
<evidence type="ECO:0000313" key="3">
    <source>
        <dbReference type="Proteomes" id="UP000663829"/>
    </source>
</evidence>
<accession>A0A814UUQ2</accession>
<name>A0A814UUQ2_9BILA</name>
<dbReference type="AlphaFoldDB" id="A0A814UUQ2"/>
<evidence type="ECO:0000313" key="1">
    <source>
        <dbReference type="EMBL" id="CAF1180379.1"/>
    </source>
</evidence>
<comment type="caution">
    <text evidence="1">The sequence shown here is derived from an EMBL/GenBank/DDBJ whole genome shotgun (WGS) entry which is preliminary data.</text>
</comment>
<gene>
    <name evidence="1" type="ORF">GPM918_LOCUS22669</name>
    <name evidence="2" type="ORF">SRO942_LOCUS22668</name>
</gene>
<sequence>MADDLLRGFLNSWVSTVTKLQHSGQRTRQQDTGGGGRLEARIMKSSENQRNRKPTPSLLLSPKTATFNMLGYSSQSSGKEKKLNASLSIKDHVADTSSLKNPISIRYMCKSTIKISQQNNQTTAPVPSPPVWTSSNQLSTLDKQISDDHTQSEPPIIQNSFLVMHPRTSTSLKESKRIRIIQPSKFLSVTVPPMIKLIGLSKPNIVHSISLKKTFQQTSVYPSTPISISPSPFNNTSFYSRQRSSPESTIPFQQIHIL</sequence>
<protein>
    <submittedName>
        <fullName evidence="1">Uncharacterized protein</fullName>
    </submittedName>
</protein>
<organism evidence="1 3">
    <name type="scientific">Didymodactylos carnosus</name>
    <dbReference type="NCBI Taxonomy" id="1234261"/>
    <lineage>
        <taxon>Eukaryota</taxon>
        <taxon>Metazoa</taxon>
        <taxon>Spiralia</taxon>
        <taxon>Gnathifera</taxon>
        <taxon>Rotifera</taxon>
        <taxon>Eurotatoria</taxon>
        <taxon>Bdelloidea</taxon>
        <taxon>Philodinida</taxon>
        <taxon>Philodinidae</taxon>
        <taxon>Didymodactylos</taxon>
    </lineage>
</organism>
<keyword evidence="3" id="KW-1185">Reference proteome</keyword>
<reference evidence="1" key="1">
    <citation type="submission" date="2021-02" db="EMBL/GenBank/DDBJ databases">
        <authorList>
            <person name="Nowell W R."/>
        </authorList>
    </citation>
    <scope>NUCLEOTIDE SEQUENCE</scope>
</reference>
<proteinExistence type="predicted"/>
<dbReference type="Proteomes" id="UP000681722">
    <property type="component" value="Unassembled WGS sequence"/>
</dbReference>